<comment type="caution">
    <text evidence="2">The sequence shown here is derived from an EMBL/GenBank/DDBJ whole genome shotgun (WGS) entry which is preliminary data.</text>
</comment>
<proteinExistence type="predicted"/>
<dbReference type="EMBL" id="WUAV01000001">
    <property type="protein sequence ID" value="KAF1771232.1"/>
    <property type="molecule type" value="Genomic_DNA"/>
</dbReference>
<organism evidence="2 3">
    <name type="scientific">Caenorhabditis remanei</name>
    <name type="common">Caenorhabditis vulgaris</name>
    <dbReference type="NCBI Taxonomy" id="31234"/>
    <lineage>
        <taxon>Eukaryota</taxon>
        <taxon>Metazoa</taxon>
        <taxon>Ecdysozoa</taxon>
        <taxon>Nematoda</taxon>
        <taxon>Chromadorea</taxon>
        <taxon>Rhabditida</taxon>
        <taxon>Rhabditina</taxon>
        <taxon>Rhabditomorpha</taxon>
        <taxon>Rhabditoidea</taxon>
        <taxon>Rhabditidae</taxon>
        <taxon>Peloderinae</taxon>
        <taxon>Caenorhabditis</taxon>
    </lineage>
</organism>
<dbReference type="RefSeq" id="XP_053592427.1">
    <property type="nucleotide sequence ID" value="XM_053723782.1"/>
</dbReference>
<evidence type="ECO:0000313" key="3">
    <source>
        <dbReference type="Proteomes" id="UP000483820"/>
    </source>
</evidence>
<feature type="compositionally biased region" description="Acidic residues" evidence="1">
    <location>
        <begin position="118"/>
        <end position="131"/>
    </location>
</feature>
<name>A0A6A5HYE0_CAERE</name>
<feature type="compositionally biased region" description="Low complexity" evidence="1">
    <location>
        <begin position="82"/>
        <end position="94"/>
    </location>
</feature>
<feature type="compositionally biased region" description="Basic and acidic residues" evidence="1">
    <location>
        <begin position="95"/>
        <end position="117"/>
    </location>
</feature>
<dbReference type="CTD" id="78773493"/>
<evidence type="ECO:0000313" key="2">
    <source>
        <dbReference type="EMBL" id="KAF1771232.1"/>
    </source>
</evidence>
<sequence>MSLCSPSSTSWNQLLPCARRRQGDAAEPLFFELVSAHSSLPNNSDNIVLSVAADHSYHDIEEEKESAESREAAEEEEKASKARQPPEAVAAEEAPGAKRKDSENSDEKDSEKTSKEAEEAEEAEEEAEATAEVEIYVNREPRKVYFVR</sequence>
<dbReference type="AlphaFoldDB" id="A0A6A5HYE0"/>
<reference evidence="2 3" key="1">
    <citation type="submission" date="2019-12" db="EMBL/GenBank/DDBJ databases">
        <title>Chromosome-level assembly of the Caenorhabditis remanei genome.</title>
        <authorList>
            <person name="Teterina A.A."/>
            <person name="Willis J.H."/>
            <person name="Phillips P.C."/>
        </authorList>
    </citation>
    <scope>NUCLEOTIDE SEQUENCE [LARGE SCALE GENOMIC DNA]</scope>
    <source>
        <strain evidence="2 3">PX506</strain>
        <tissue evidence="2">Whole organism</tissue>
    </source>
</reference>
<accession>A0A6A5HYE0</accession>
<dbReference type="KEGG" id="crq:GCK72_003058"/>
<dbReference type="Proteomes" id="UP000483820">
    <property type="component" value="Chromosome I"/>
</dbReference>
<evidence type="ECO:0000256" key="1">
    <source>
        <dbReference type="SAM" id="MobiDB-lite"/>
    </source>
</evidence>
<gene>
    <name evidence="2" type="ORF">GCK72_003058</name>
</gene>
<protein>
    <submittedName>
        <fullName evidence="2">Uncharacterized protein</fullName>
    </submittedName>
</protein>
<feature type="compositionally biased region" description="Basic and acidic residues" evidence="1">
    <location>
        <begin position="58"/>
        <end position="72"/>
    </location>
</feature>
<feature type="region of interest" description="Disordered" evidence="1">
    <location>
        <begin position="58"/>
        <end position="136"/>
    </location>
</feature>
<dbReference type="GeneID" id="78773493"/>